<dbReference type="STRING" id="1314751.GCA_001591425_01864"/>
<dbReference type="RefSeq" id="WP_066415079.1">
    <property type="nucleotide sequence ID" value="NZ_CP018866.1"/>
</dbReference>
<gene>
    <name evidence="2" type="ORF">BC6307_20920</name>
</gene>
<dbReference type="SMART" id="SM00530">
    <property type="entry name" value="HTH_XRE"/>
    <property type="match status" value="1"/>
</dbReference>
<reference evidence="2 3" key="1">
    <citation type="submission" date="2016-12" db="EMBL/GenBank/DDBJ databases">
        <title>The whole genome sequencing and assembly of Bacillus cohnii DSM 6307T strain.</title>
        <authorList>
            <person name="Lee Y.-J."/>
            <person name="Yi H."/>
            <person name="Bahn Y.-S."/>
            <person name="Kim J.F."/>
            <person name="Lee D.-W."/>
        </authorList>
    </citation>
    <scope>NUCLEOTIDE SEQUENCE [LARGE SCALE GENOMIC DNA]</scope>
    <source>
        <strain evidence="2 3">DSM 6307</strain>
    </source>
</reference>
<sequence length="87" mass="10452">MTKRENLDGKILGELIYKWRKEQNITQRKVAEDTGIDEKTVSRLERGIQIPETMTLYKFCIEAKMDITQLFHDYQKEEEKQNQNEDE</sequence>
<accession>A0A223KVN9</accession>
<organism evidence="2 3">
    <name type="scientific">Sutcliffiella cohnii</name>
    <dbReference type="NCBI Taxonomy" id="33932"/>
    <lineage>
        <taxon>Bacteria</taxon>
        <taxon>Bacillati</taxon>
        <taxon>Bacillota</taxon>
        <taxon>Bacilli</taxon>
        <taxon>Bacillales</taxon>
        <taxon>Bacillaceae</taxon>
        <taxon>Sutcliffiella</taxon>
    </lineage>
</organism>
<feature type="domain" description="HTH cro/C1-type" evidence="1">
    <location>
        <begin position="16"/>
        <end position="70"/>
    </location>
</feature>
<evidence type="ECO:0000313" key="2">
    <source>
        <dbReference type="EMBL" id="AST93552.1"/>
    </source>
</evidence>
<dbReference type="KEGG" id="bcoh:BC6307_20920"/>
<dbReference type="InterPro" id="IPR010982">
    <property type="entry name" value="Lambda_DNA-bd_dom_sf"/>
</dbReference>
<dbReference type="PROSITE" id="PS50943">
    <property type="entry name" value="HTH_CROC1"/>
    <property type="match status" value="1"/>
</dbReference>
<protein>
    <recommendedName>
        <fullName evidence="1">HTH cro/C1-type domain-containing protein</fullName>
    </recommendedName>
</protein>
<name>A0A223KVN9_9BACI</name>
<dbReference type="Pfam" id="PF01381">
    <property type="entry name" value="HTH_3"/>
    <property type="match status" value="1"/>
</dbReference>
<dbReference type="InterPro" id="IPR001387">
    <property type="entry name" value="Cro/C1-type_HTH"/>
</dbReference>
<dbReference type="CDD" id="cd00093">
    <property type="entry name" value="HTH_XRE"/>
    <property type="match status" value="1"/>
</dbReference>
<dbReference type="Gene3D" id="1.10.260.40">
    <property type="entry name" value="lambda repressor-like DNA-binding domains"/>
    <property type="match status" value="1"/>
</dbReference>
<dbReference type="SUPFAM" id="SSF47413">
    <property type="entry name" value="lambda repressor-like DNA-binding domains"/>
    <property type="match status" value="1"/>
</dbReference>
<dbReference type="AlphaFoldDB" id="A0A223KVN9"/>
<proteinExistence type="predicted"/>
<dbReference type="EMBL" id="CP018866">
    <property type="protein sequence ID" value="AST93552.1"/>
    <property type="molecule type" value="Genomic_DNA"/>
</dbReference>
<evidence type="ECO:0000259" key="1">
    <source>
        <dbReference type="PROSITE" id="PS50943"/>
    </source>
</evidence>
<evidence type="ECO:0000313" key="3">
    <source>
        <dbReference type="Proteomes" id="UP000215224"/>
    </source>
</evidence>
<dbReference type="GO" id="GO:0003677">
    <property type="term" value="F:DNA binding"/>
    <property type="evidence" value="ECO:0007669"/>
    <property type="project" value="InterPro"/>
</dbReference>
<dbReference type="Proteomes" id="UP000215224">
    <property type="component" value="Chromosome"/>
</dbReference>
<keyword evidence="3" id="KW-1185">Reference proteome</keyword>